<dbReference type="Proteomes" id="UP000247476">
    <property type="component" value="Unassembled WGS sequence"/>
</dbReference>
<accession>A0A2V5JYF1</accession>
<comment type="caution">
    <text evidence="1">The sequence shown here is derived from an EMBL/GenBank/DDBJ whole genome shotgun (WGS) entry which is preliminary data.</text>
</comment>
<sequence length="66" mass="7357">MPSVTRYSKYRRDVDRLMPSAALVCSAVNGPSEEATYPVTFSSVKLSIPWDRAGRGIARRRGSARR</sequence>
<protein>
    <submittedName>
        <fullName evidence="1">Uncharacterized protein</fullName>
    </submittedName>
</protein>
<proteinExistence type="predicted"/>
<reference evidence="1 2" key="1">
    <citation type="submission" date="2018-05" db="EMBL/GenBank/DDBJ databases">
        <title>Paenibacillus flagellatus sp. nov., isolated from selenium mineral soil.</title>
        <authorList>
            <person name="Dai X."/>
        </authorList>
    </citation>
    <scope>NUCLEOTIDE SEQUENCE [LARGE SCALE GENOMIC DNA]</scope>
    <source>
        <strain evidence="1 2">DXL2</strain>
    </source>
</reference>
<evidence type="ECO:0000313" key="1">
    <source>
        <dbReference type="EMBL" id="PYI51919.1"/>
    </source>
</evidence>
<keyword evidence="2" id="KW-1185">Reference proteome</keyword>
<dbReference type="EMBL" id="QJVJ01000011">
    <property type="protein sequence ID" value="PYI51919.1"/>
    <property type="molecule type" value="Genomic_DNA"/>
</dbReference>
<name>A0A2V5JYF1_9BACL</name>
<dbReference type="AlphaFoldDB" id="A0A2V5JYF1"/>
<organism evidence="1 2">
    <name type="scientific">Paenibacillus flagellatus</name>
    <dbReference type="NCBI Taxonomy" id="2211139"/>
    <lineage>
        <taxon>Bacteria</taxon>
        <taxon>Bacillati</taxon>
        <taxon>Bacillota</taxon>
        <taxon>Bacilli</taxon>
        <taxon>Bacillales</taxon>
        <taxon>Paenibacillaceae</taxon>
        <taxon>Paenibacillus</taxon>
    </lineage>
</organism>
<evidence type="ECO:0000313" key="2">
    <source>
        <dbReference type="Proteomes" id="UP000247476"/>
    </source>
</evidence>
<gene>
    <name evidence="1" type="ORF">DLM86_23715</name>
</gene>